<protein>
    <recommendedName>
        <fullName evidence="2">Core shell protein Gag P30 domain-containing protein</fullName>
    </recommendedName>
</protein>
<organism evidence="3 4">
    <name type="scientific">Naja naja</name>
    <name type="common">Indian cobra</name>
    <dbReference type="NCBI Taxonomy" id="35670"/>
    <lineage>
        <taxon>Eukaryota</taxon>
        <taxon>Metazoa</taxon>
        <taxon>Chordata</taxon>
        <taxon>Craniata</taxon>
        <taxon>Vertebrata</taxon>
        <taxon>Euteleostomi</taxon>
        <taxon>Lepidosauria</taxon>
        <taxon>Squamata</taxon>
        <taxon>Bifurcata</taxon>
        <taxon>Unidentata</taxon>
        <taxon>Episquamata</taxon>
        <taxon>Toxicofera</taxon>
        <taxon>Serpentes</taxon>
        <taxon>Colubroidea</taxon>
        <taxon>Elapidae</taxon>
        <taxon>Elapinae</taxon>
        <taxon>Naja</taxon>
    </lineage>
</organism>
<dbReference type="Proteomes" id="UP000694559">
    <property type="component" value="Unplaced"/>
</dbReference>
<proteinExistence type="predicted"/>
<keyword evidence="4" id="KW-1185">Reference proteome</keyword>
<name>A0A8C6XU95_NAJNA</name>
<reference evidence="3" key="1">
    <citation type="submission" date="2025-08" db="UniProtKB">
        <authorList>
            <consortium name="Ensembl"/>
        </authorList>
    </citation>
    <scope>IDENTIFICATION</scope>
</reference>
<evidence type="ECO:0000313" key="4">
    <source>
        <dbReference type="Proteomes" id="UP000694559"/>
    </source>
</evidence>
<dbReference type="OMA" id="HVMATHK"/>
<dbReference type="InterPro" id="IPR008919">
    <property type="entry name" value="Retrov_capsid_N"/>
</dbReference>
<dbReference type="OrthoDB" id="9049599at2759"/>
<accession>A0A8C6XU95</accession>
<reference evidence="3" key="2">
    <citation type="submission" date="2025-09" db="UniProtKB">
        <authorList>
            <consortium name="Ensembl"/>
        </authorList>
    </citation>
    <scope>IDENTIFICATION</scope>
</reference>
<dbReference type="InterPro" id="IPR050462">
    <property type="entry name" value="Retroviral_Gag-Pol_poly"/>
</dbReference>
<dbReference type="Ensembl" id="ENSNNAT00000019667.1">
    <property type="protein sequence ID" value="ENSNNAP00000018729.1"/>
    <property type="gene ID" value="ENSNNAG00000012551.1"/>
</dbReference>
<dbReference type="SUPFAM" id="SSF47943">
    <property type="entry name" value="Retrovirus capsid protein, N-terminal core domain"/>
    <property type="match status" value="1"/>
</dbReference>
<dbReference type="PANTHER" id="PTHR33166">
    <property type="entry name" value="GAG_P30 DOMAIN-CONTAINING PROTEIN"/>
    <property type="match status" value="1"/>
</dbReference>
<feature type="domain" description="Core shell protein Gag P30" evidence="2">
    <location>
        <begin position="77"/>
        <end position="207"/>
    </location>
</feature>
<dbReference type="GeneTree" id="ENSGT01010000229181"/>
<sequence length="240" mass="26703">MLPATSQLPQPAPQDSVPPAAQPLYLDLSALGPPHTRTGQTYMPADQPGPSVLAPLRQVPMKDRLVYIHIPFTTNDLNWKTGLLPYRESPQSYVELVQHVMATHKPNVPDLFTLLLTLLSTEEKQQVLKATMAHYKAAREHGIQTNQDAPALWPEPLALFNPNFEVDPNSDQGALILQRAQDSILQGLKLDIPKIVNFHRVHKIIQNLGGRGCHHSDTMCLTESSVRPLKSSCNRGPKWT</sequence>
<dbReference type="Pfam" id="PF02093">
    <property type="entry name" value="Gag_p30"/>
    <property type="match status" value="1"/>
</dbReference>
<dbReference type="InterPro" id="IPR003036">
    <property type="entry name" value="Gag_P30"/>
</dbReference>
<evidence type="ECO:0000259" key="2">
    <source>
        <dbReference type="Pfam" id="PF02093"/>
    </source>
</evidence>
<dbReference type="GO" id="GO:0019068">
    <property type="term" value="P:virion assembly"/>
    <property type="evidence" value="ECO:0007669"/>
    <property type="project" value="InterPro"/>
</dbReference>
<evidence type="ECO:0000313" key="3">
    <source>
        <dbReference type="Ensembl" id="ENSNNAP00000018729.1"/>
    </source>
</evidence>
<dbReference type="AlphaFoldDB" id="A0A8C6XU95"/>
<feature type="region of interest" description="Disordered" evidence="1">
    <location>
        <begin position="1"/>
        <end position="20"/>
    </location>
</feature>
<evidence type="ECO:0000256" key="1">
    <source>
        <dbReference type="SAM" id="MobiDB-lite"/>
    </source>
</evidence>
<dbReference type="Gene3D" id="1.10.375.10">
    <property type="entry name" value="Human Immunodeficiency Virus Type 1 Capsid Protein"/>
    <property type="match status" value="1"/>
</dbReference>